<sequence length="412" mass="45089">REIRVLKTANKRVVAVLLAAVGLIDDLVFDSHDVQVCAPAAVSAGLRRQFNLGDAPDSPRVDQPDEQLSREQAQFGMLPDVIRPPEPGVHHRCEPSSRAAPSLHPVPIPGAGRHLRARNRRLATSSRTMRRYIDGNGSGADVDSAVRVGVRPSSTRPVRSCRVAKTRVRTRSSSLSLVGSPSKQWQQPQDSRKQRTAGRRSAYLSDSTMCSAVKTVCCSSTRPLNNWRRCLQCLQLKDAHCGYLSPARPRIPVGLANGSLLVFCRRQLDSNAATAMEQQQQQCWDLSRYYELAVSDAAHPFVRWRHSRRRAFQVLGTSRLGFSLVRLTSLFAACGRLWIGTSNGIIVTGAVCHATGFPALLASASLLPPGTISRDKDCPHCAAAISGGEGYIDFRVGDPEDPYPSRTSPLWI</sequence>
<organism evidence="2 3">
    <name type="scientific">Macrostomum lignano</name>
    <dbReference type="NCBI Taxonomy" id="282301"/>
    <lineage>
        <taxon>Eukaryota</taxon>
        <taxon>Metazoa</taxon>
        <taxon>Spiralia</taxon>
        <taxon>Lophotrochozoa</taxon>
        <taxon>Platyhelminthes</taxon>
        <taxon>Rhabditophora</taxon>
        <taxon>Macrostomorpha</taxon>
        <taxon>Macrostomida</taxon>
        <taxon>Macrostomidae</taxon>
        <taxon>Macrostomum</taxon>
    </lineage>
</organism>
<name>A0A1I8JP03_9PLAT</name>
<feature type="compositionally biased region" description="Polar residues" evidence="1">
    <location>
        <begin position="179"/>
        <end position="189"/>
    </location>
</feature>
<dbReference type="GO" id="GO:0008432">
    <property type="term" value="F:JUN kinase binding"/>
    <property type="evidence" value="ECO:0007669"/>
    <property type="project" value="TreeGrafter"/>
</dbReference>
<dbReference type="GO" id="GO:0030159">
    <property type="term" value="F:signaling receptor complex adaptor activity"/>
    <property type="evidence" value="ECO:0007669"/>
    <property type="project" value="TreeGrafter"/>
</dbReference>
<dbReference type="AlphaFoldDB" id="A0A1I8JP03"/>
<evidence type="ECO:0000313" key="2">
    <source>
        <dbReference type="Proteomes" id="UP000095280"/>
    </source>
</evidence>
<dbReference type="Proteomes" id="UP000095280">
    <property type="component" value="Unplaced"/>
</dbReference>
<dbReference type="GO" id="GO:0005078">
    <property type="term" value="F:MAP-kinase scaffold activity"/>
    <property type="evidence" value="ECO:0007669"/>
    <property type="project" value="InterPro"/>
</dbReference>
<evidence type="ECO:0000313" key="3">
    <source>
        <dbReference type="WBParaSite" id="snap_masked-unitig_24269-processed-gene-0.0-mRNA-1"/>
    </source>
</evidence>
<dbReference type="WBParaSite" id="snap_masked-unitig_24269-processed-gene-0.0-mRNA-1">
    <property type="protein sequence ID" value="snap_masked-unitig_24269-processed-gene-0.0-mRNA-1"/>
    <property type="gene ID" value="snap_masked-unitig_24269-processed-gene-0.0"/>
</dbReference>
<dbReference type="GO" id="GO:0005737">
    <property type="term" value="C:cytoplasm"/>
    <property type="evidence" value="ECO:0007669"/>
    <property type="project" value="TreeGrafter"/>
</dbReference>
<accession>A0A1I8JP03</accession>
<dbReference type="PANTHER" id="PTHR13886">
    <property type="entry name" value="JNK/SAPK-ASSOCIATED PROTEIN"/>
    <property type="match status" value="1"/>
</dbReference>
<proteinExistence type="predicted"/>
<dbReference type="PANTHER" id="PTHR13886:SF4">
    <property type="entry name" value="JNK-INTERACTING PROTEIN 3"/>
    <property type="match status" value="1"/>
</dbReference>
<keyword evidence="2" id="KW-1185">Reference proteome</keyword>
<protein>
    <submittedName>
        <fullName evidence="3">Phorbol-ester/DAG-type domain-containing protein</fullName>
    </submittedName>
</protein>
<dbReference type="InterPro" id="IPR039911">
    <property type="entry name" value="JIP3/JIP4"/>
</dbReference>
<feature type="region of interest" description="Disordered" evidence="1">
    <location>
        <begin position="88"/>
        <end position="200"/>
    </location>
</feature>
<evidence type="ECO:0000256" key="1">
    <source>
        <dbReference type="SAM" id="MobiDB-lite"/>
    </source>
</evidence>
<dbReference type="GO" id="GO:0016192">
    <property type="term" value="P:vesicle-mediated transport"/>
    <property type="evidence" value="ECO:0007669"/>
    <property type="project" value="TreeGrafter"/>
</dbReference>
<reference evidence="3" key="1">
    <citation type="submission" date="2016-11" db="UniProtKB">
        <authorList>
            <consortium name="WormBaseParasite"/>
        </authorList>
    </citation>
    <scope>IDENTIFICATION</scope>
</reference>
<dbReference type="GO" id="GO:0019894">
    <property type="term" value="F:kinesin binding"/>
    <property type="evidence" value="ECO:0007669"/>
    <property type="project" value="TreeGrafter"/>
</dbReference>